<dbReference type="Pfam" id="PF06832">
    <property type="entry name" value="BiPBP_C"/>
    <property type="match status" value="1"/>
</dbReference>
<organism evidence="5 6">
    <name type="scientific">Stutzerimonas nitrititolerans</name>
    <dbReference type="NCBI Taxonomy" id="2482751"/>
    <lineage>
        <taxon>Bacteria</taxon>
        <taxon>Pseudomonadati</taxon>
        <taxon>Pseudomonadota</taxon>
        <taxon>Gammaproteobacteria</taxon>
        <taxon>Pseudomonadales</taxon>
        <taxon>Pseudomonadaceae</taxon>
        <taxon>Stutzerimonas</taxon>
    </lineage>
</organism>
<gene>
    <name evidence="5" type="ORF">NJF43_16015</name>
</gene>
<dbReference type="RefSeq" id="WP_065984476.1">
    <property type="nucleotide sequence ID" value="NZ_DALZGY010000129.1"/>
</dbReference>
<dbReference type="Pfam" id="PF13511">
    <property type="entry name" value="DUF4124"/>
    <property type="match status" value="1"/>
</dbReference>
<feature type="domain" description="Penicillin-binding C-terminal" evidence="3">
    <location>
        <begin position="78"/>
        <end position="158"/>
    </location>
</feature>
<dbReference type="InterPro" id="IPR009647">
    <property type="entry name" value="PBP_C"/>
</dbReference>
<evidence type="ECO:0000259" key="3">
    <source>
        <dbReference type="Pfam" id="PF06832"/>
    </source>
</evidence>
<feature type="region of interest" description="Disordered" evidence="1">
    <location>
        <begin position="39"/>
        <end position="62"/>
    </location>
</feature>
<reference evidence="5" key="1">
    <citation type="submission" date="2022-06" db="EMBL/GenBank/DDBJ databases">
        <title>Detection of beta-lactamases in bacteria of animal origin.</title>
        <authorList>
            <person name="Mlynarcik P."/>
            <person name="Zdarska V."/>
            <person name="Chudobova H."/>
            <person name="Prochazkova P."/>
            <person name="Hricova K."/>
            <person name="Mezerova K."/>
            <person name="Bardon J."/>
            <person name="Dolejska M."/>
            <person name="Sukkar I."/>
            <person name="Kolar M."/>
        </authorList>
    </citation>
    <scope>NUCLEOTIDE SEQUENCE</scope>
    <source>
        <strain evidence="5">S 300-3</strain>
    </source>
</reference>
<evidence type="ECO:0000256" key="2">
    <source>
        <dbReference type="SAM" id="SignalP"/>
    </source>
</evidence>
<evidence type="ECO:0000313" key="6">
    <source>
        <dbReference type="Proteomes" id="UP001165292"/>
    </source>
</evidence>
<dbReference type="InterPro" id="IPR025392">
    <property type="entry name" value="DUF4124"/>
</dbReference>
<dbReference type="Proteomes" id="UP001165292">
    <property type="component" value="Unassembled WGS sequence"/>
</dbReference>
<accession>A0AA42BEX4</accession>
<dbReference type="EMBL" id="JAMYBS010000022">
    <property type="protein sequence ID" value="MCO7546265.1"/>
    <property type="molecule type" value="Genomic_DNA"/>
</dbReference>
<feature type="signal peptide" evidence="2">
    <location>
        <begin position="1"/>
        <end position="22"/>
    </location>
</feature>
<feature type="domain" description="DUF4124" evidence="4">
    <location>
        <begin position="12"/>
        <end position="63"/>
    </location>
</feature>
<proteinExistence type="predicted"/>
<feature type="chain" id="PRO_5041442158" evidence="2">
    <location>
        <begin position="23"/>
        <end position="211"/>
    </location>
</feature>
<dbReference type="AlphaFoldDB" id="A0AA42BEX4"/>
<evidence type="ECO:0000256" key="1">
    <source>
        <dbReference type="SAM" id="MobiDB-lite"/>
    </source>
</evidence>
<feature type="compositionally biased region" description="Polar residues" evidence="1">
    <location>
        <begin position="43"/>
        <end position="56"/>
    </location>
</feature>
<comment type="caution">
    <text evidence="5">The sequence shown here is derived from an EMBL/GenBank/DDBJ whole genome shotgun (WGS) entry which is preliminary data.</text>
</comment>
<keyword evidence="2" id="KW-0732">Signal</keyword>
<name>A0AA42BEX4_9GAMM</name>
<evidence type="ECO:0000259" key="4">
    <source>
        <dbReference type="Pfam" id="PF13511"/>
    </source>
</evidence>
<sequence length="211" mass="23063">MRAALRGAWLGLLLACALPVGAQVFTYVDEDGNRVFTDRPRSQAAQAVESRTTNSMPAMPVAPRSPEMVQADAEPAAGYAQLQILAPADDATIRNNAGNLEVAVDSQPPLHTGHLYRITLDGSPVGEASTSPLQQLHNIDRGSHRLQVEIVDAQGKTIQHSPSHTFHMMRTSLAQRRMVNPCKKDDYGVRPECPLKDKPPEKKNIPFVPFI</sequence>
<protein>
    <submittedName>
        <fullName evidence="5">DUF4124 domain-containing protein</fullName>
    </submittedName>
</protein>
<evidence type="ECO:0000313" key="5">
    <source>
        <dbReference type="EMBL" id="MCO7546265.1"/>
    </source>
</evidence>